<name>A0A7M3T7G0_9RHOB</name>
<proteinExistence type="predicted"/>
<feature type="chain" id="PRO_5029647911" evidence="1">
    <location>
        <begin position="19"/>
        <end position="189"/>
    </location>
</feature>
<evidence type="ECO:0000256" key="1">
    <source>
        <dbReference type="SAM" id="SignalP"/>
    </source>
</evidence>
<reference evidence="2 3" key="1">
    <citation type="submission" date="2020-02" db="EMBL/GenBank/DDBJ databases">
        <title>complete genome sequence of Rhodobacteraceae bacterium.</title>
        <authorList>
            <person name="Park J."/>
            <person name="Kim Y.-S."/>
            <person name="Kim K.-H."/>
        </authorList>
    </citation>
    <scope>NUCLEOTIDE SEQUENCE [LARGE SCALE GENOMIC DNA]</scope>
    <source>
        <strain evidence="2 3">RR4-56</strain>
    </source>
</reference>
<evidence type="ECO:0000313" key="2">
    <source>
        <dbReference type="EMBL" id="QIE57941.1"/>
    </source>
</evidence>
<dbReference type="KEGG" id="hdh:G5B40_16730"/>
<protein>
    <submittedName>
        <fullName evidence="2">Uncharacterized protein</fullName>
    </submittedName>
</protein>
<organism evidence="2 3">
    <name type="scientific">Pikeienuella piscinae</name>
    <dbReference type="NCBI Taxonomy" id="2748098"/>
    <lineage>
        <taxon>Bacteria</taxon>
        <taxon>Pseudomonadati</taxon>
        <taxon>Pseudomonadota</taxon>
        <taxon>Alphaproteobacteria</taxon>
        <taxon>Rhodobacterales</taxon>
        <taxon>Paracoccaceae</taxon>
        <taxon>Pikeienuella</taxon>
    </lineage>
</organism>
<sequence>MVRLAAVALTLFAAPLSAADFAAGSNAKSWGLLGEEKALFTARVVDILCEMTGDCPADCGGGDRQLGLVRASDGVLVFPMKNSQPLFNGAVADLRPWCGEEVEVDGLLVGDEERAPAKFYMVQFIRAAGEAEWIKADRWTKVWAGKNPEAAKKDGPWFRKDPRVEAEIAKGGYLGLGAEADKAFIEDWF</sequence>
<dbReference type="Proteomes" id="UP000503336">
    <property type="component" value="Chromosome"/>
</dbReference>
<dbReference type="EMBL" id="CP049056">
    <property type="protein sequence ID" value="QIE57941.1"/>
    <property type="molecule type" value="Genomic_DNA"/>
</dbReference>
<accession>A0A7M3T7G0</accession>
<evidence type="ECO:0000313" key="3">
    <source>
        <dbReference type="Proteomes" id="UP000503336"/>
    </source>
</evidence>
<keyword evidence="3" id="KW-1185">Reference proteome</keyword>
<gene>
    <name evidence="2" type="ORF">G5B40_16730</name>
</gene>
<keyword evidence="1" id="KW-0732">Signal</keyword>
<feature type="signal peptide" evidence="1">
    <location>
        <begin position="1"/>
        <end position="18"/>
    </location>
</feature>
<dbReference type="AlphaFoldDB" id="A0A7M3T7G0"/>